<keyword evidence="2" id="KW-1185">Reference proteome</keyword>
<dbReference type="EMBL" id="CP069030">
    <property type="protein sequence ID" value="QRC98023.1"/>
    <property type="molecule type" value="Genomic_DNA"/>
</dbReference>
<evidence type="ECO:0000313" key="2">
    <source>
        <dbReference type="Proteomes" id="UP000663193"/>
    </source>
</evidence>
<protein>
    <submittedName>
        <fullName evidence="1">Uncharacterized protein</fullName>
    </submittedName>
</protein>
<sequence length="98" mass="10888">MVESTVGAVREAWLAFGSAMSVAQRRSVPKMSKSSVNYRPRIVRGIISSVDTQTVWGEVLVVHRWWNWKAGAGELTWLGMGPCATCHGNALLRSYYCN</sequence>
<gene>
    <name evidence="1" type="ORF">JI435_411370</name>
</gene>
<accession>A0A7U2I156</accession>
<name>A0A7U2I156_PHANO</name>
<dbReference type="Proteomes" id="UP000663193">
    <property type="component" value="Chromosome 8"/>
</dbReference>
<evidence type="ECO:0000313" key="1">
    <source>
        <dbReference type="EMBL" id="QRC98023.1"/>
    </source>
</evidence>
<proteinExistence type="predicted"/>
<reference evidence="2" key="1">
    <citation type="journal article" date="2021" name="BMC Genomics">
        <title>Chromosome-level genome assembly and manually-curated proteome of model necrotroph Parastagonospora nodorum Sn15 reveals a genome-wide trove of candidate effector homologs, and redundancy of virulence-related functions within an accessory chromosome.</title>
        <authorList>
            <person name="Bertazzoni S."/>
            <person name="Jones D.A.B."/>
            <person name="Phan H.T."/>
            <person name="Tan K.-C."/>
            <person name="Hane J.K."/>
        </authorList>
    </citation>
    <scope>NUCLEOTIDE SEQUENCE [LARGE SCALE GENOMIC DNA]</scope>
    <source>
        <strain evidence="2">SN15 / ATCC MYA-4574 / FGSC 10173)</strain>
    </source>
</reference>
<dbReference type="AlphaFoldDB" id="A0A7U2I156"/>
<dbReference type="VEuPathDB" id="FungiDB:JI435_411370"/>
<organism evidence="1 2">
    <name type="scientific">Phaeosphaeria nodorum (strain SN15 / ATCC MYA-4574 / FGSC 10173)</name>
    <name type="common">Glume blotch fungus</name>
    <name type="synonym">Parastagonospora nodorum</name>
    <dbReference type="NCBI Taxonomy" id="321614"/>
    <lineage>
        <taxon>Eukaryota</taxon>
        <taxon>Fungi</taxon>
        <taxon>Dikarya</taxon>
        <taxon>Ascomycota</taxon>
        <taxon>Pezizomycotina</taxon>
        <taxon>Dothideomycetes</taxon>
        <taxon>Pleosporomycetidae</taxon>
        <taxon>Pleosporales</taxon>
        <taxon>Pleosporineae</taxon>
        <taxon>Phaeosphaeriaceae</taxon>
        <taxon>Parastagonospora</taxon>
    </lineage>
</organism>